<evidence type="ECO:0000256" key="1">
    <source>
        <dbReference type="SAM" id="Phobius"/>
    </source>
</evidence>
<dbReference type="Proteomes" id="UP001212152">
    <property type="component" value="Unassembled WGS sequence"/>
</dbReference>
<evidence type="ECO:0008006" key="4">
    <source>
        <dbReference type="Google" id="ProtNLM"/>
    </source>
</evidence>
<protein>
    <recommendedName>
        <fullName evidence="4">Brain protein I3</fullName>
    </recommendedName>
</protein>
<accession>A0AAD5XRK3</accession>
<dbReference type="Pfam" id="PF10164">
    <property type="entry name" value="BRI3"/>
    <property type="match status" value="1"/>
</dbReference>
<keyword evidence="1" id="KW-0812">Transmembrane</keyword>
<proteinExistence type="predicted"/>
<name>A0AAD5XRK3_9FUNG</name>
<keyword evidence="1" id="KW-1133">Transmembrane helix</keyword>
<feature type="transmembrane region" description="Helical" evidence="1">
    <location>
        <begin position="42"/>
        <end position="60"/>
    </location>
</feature>
<reference evidence="2" key="1">
    <citation type="submission" date="2020-05" db="EMBL/GenBank/DDBJ databases">
        <title>Phylogenomic resolution of chytrid fungi.</title>
        <authorList>
            <person name="Stajich J.E."/>
            <person name="Amses K."/>
            <person name="Simmons R."/>
            <person name="Seto K."/>
            <person name="Myers J."/>
            <person name="Bonds A."/>
            <person name="Quandt C.A."/>
            <person name="Barry K."/>
            <person name="Liu P."/>
            <person name="Grigoriev I."/>
            <person name="Longcore J.E."/>
            <person name="James T.Y."/>
        </authorList>
    </citation>
    <scope>NUCLEOTIDE SEQUENCE</scope>
    <source>
        <strain evidence="2">JEL0379</strain>
    </source>
</reference>
<keyword evidence="3" id="KW-1185">Reference proteome</keyword>
<organism evidence="2 3">
    <name type="scientific">Geranomyces variabilis</name>
    <dbReference type="NCBI Taxonomy" id="109894"/>
    <lineage>
        <taxon>Eukaryota</taxon>
        <taxon>Fungi</taxon>
        <taxon>Fungi incertae sedis</taxon>
        <taxon>Chytridiomycota</taxon>
        <taxon>Chytridiomycota incertae sedis</taxon>
        <taxon>Chytridiomycetes</taxon>
        <taxon>Spizellomycetales</taxon>
        <taxon>Powellomycetaceae</taxon>
        <taxon>Geranomyces</taxon>
    </lineage>
</organism>
<gene>
    <name evidence="2" type="ORF">HDU87_004886</name>
</gene>
<sequence>MSADPGHPPPAYQDATQQHQYAARQLSSPCLNHQWSKPYYPRSAYCMAVFLFPIGLLCCLRMREERCQVCGEEHTLDEPEEDPAKKAQADQAYRLGFAAGAIGQLVHGGGGA</sequence>
<evidence type="ECO:0000313" key="3">
    <source>
        <dbReference type="Proteomes" id="UP001212152"/>
    </source>
</evidence>
<keyword evidence="1" id="KW-0472">Membrane</keyword>
<comment type="caution">
    <text evidence="2">The sequence shown here is derived from an EMBL/GenBank/DDBJ whole genome shotgun (WGS) entry which is preliminary data.</text>
</comment>
<evidence type="ECO:0000313" key="2">
    <source>
        <dbReference type="EMBL" id="KAJ3176747.1"/>
    </source>
</evidence>
<dbReference type="EMBL" id="JADGJQ010000038">
    <property type="protein sequence ID" value="KAJ3176747.1"/>
    <property type="molecule type" value="Genomic_DNA"/>
</dbReference>
<dbReference type="InterPro" id="IPR019317">
    <property type="entry name" value="BRI3"/>
</dbReference>
<dbReference type="AlphaFoldDB" id="A0AAD5XRK3"/>